<reference evidence="3 4" key="1">
    <citation type="submission" date="2018-11" db="EMBL/GenBank/DDBJ databases">
        <title>Genome sequencing of Lautropia sp. KCOM 2505 (= ChDC F240).</title>
        <authorList>
            <person name="Kook J.-K."/>
            <person name="Park S.-N."/>
            <person name="Lim Y.K."/>
        </authorList>
    </citation>
    <scope>NUCLEOTIDE SEQUENCE [LARGE SCALE GENOMIC DNA]</scope>
    <source>
        <strain evidence="3 4">KCOM 2505</strain>
    </source>
</reference>
<comment type="caution">
    <text evidence="3">The sequence shown here is derived from an EMBL/GenBank/DDBJ whole genome shotgun (WGS) entry which is preliminary data.</text>
</comment>
<feature type="region of interest" description="Disordered" evidence="1">
    <location>
        <begin position="120"/>
        <end position="141"/>
    </location>
</feature>
<dbReference type="EMBL" id="RRUE01000001">
    <property type="protein sequence ID" value="RRN44832.1"/>
    <property type="molecule type" value="Genomic_DNA"/>
</dbReference>
<keyword evidence="2" id="KW-0472">Membrane</keyword>
<evidence type="ECO:0000313" key="3">
    <source>
        <dbReference type="EMBL" id="RRN44832.1"/>
    </source>
</evidence>
<protein>
    <submittedName>
        <fullName evidence="3">Uncharacterized protein</fullName>
    </submittedName>
</protein>
<dbReference type="AlphaFoldDB" id="A0A3R8LNN1"/>
<evidence type="ECO:0000313" key="4">
    <source>
        <dbReference type="Proteomes" id="UP000270261"/>
    </source>
</evidence>
<accession>A0A3R8LNN1</accession>
<dbReference type="RefSeq" id="WP_125094264.1">
    <property type="nucleotide sequence ID" value="NZ_RRUE01000001.1"/>
</dbReference>
<proteinExistence type="predicted"/>
<keyword evidence="4" id="KW-1185">Reference proteome</keyword>
<gene>
    <name evidence="3" type="ORF">EHV23_00630</name>
</gene>
<dbReference type="Proteomes" id="UP000270261">
    <property type="component" value="Unassembled WGS sequence"/>
</dbReference>
<name>A0A3R8LNN1_9BURK</name>
<organism evidence="3 4">
    <name type="scientific">Lautropia dentalis</name>
    <dbReference type="NCBI Taxonomy" id="2490857"/>
    <lineage>
        <taxon>Bacteria</taxon>
        <taxon>Pseudomonadati</taxon>
        <taxon>Pseudomonadota</taxon>
        <taxon>Betaproteobacteria</taxon>
        <taxon>Burkholderiales</taxon>
        <taxon>Burkholderiaceae</taxon>
        <taxon>Lautropia</taxon>
    </lineage>
</organism>
<feature type="transmembrane region" description="Helical" evidence="2">
    <location>
        <begin position="33"/>
        <end position="54"/>
    </location>
</feature>
<keyword evidence="2" id="KW-1133">Transmembrane helix</keyword>
<feature type="compositionally biased region" description="Basic and acidic residues" evidence="1">
    <location>
        <begin position="120"/>
        <end position="131"/>
    </location>
</feature>
<evidence type="ECO:0000256" key="1">
    <source>
        <dbReference type="SAM" id="MobiDB-lite"/>
    </source>
</evidence>
<sequence>MALEFLMEIIVGTVVEIGIDEYPKYAARRRHSAWRVLLTSFLVLLALFTILMLLPIGLERSWADRMHFVLVVSTIGAIGMTLAYGLYRWVAVRKARKQAQAERAEAEHVQAGHVQGEYVQGERARAEHGQAERGAGIVDRD</sequence>
<feature type="transmembrane region" description="Helical" evidence="2">
    <location>
        <begin position="66"/>
        <end position="87"/>
    </location>
</feature>
<evidence type="ECO:0000256" key="2">
    <source>
        <dbReference type="SAM" id="Phobius"/>
    </source>
</evidence>
<keyword evidence="2" id="KW-0812">Transmembrane</keyword>